<gene>
    <name evidence="1" type="ORF">P6N53_01185</name>
</gene>
<proteinExistence type="predicted"/>
<protein>
    <submittedName>
        <fullName evidence="1">Uncharacterized protein</fullName>
    </submittedName>
</protein>
<reference evidence="1" key="2">
    <citation type="submission" date="2023-03" db="EMBL/GenBank/DDBJ databases">
        <authorList>
            <person name="Zhang Z."/>
        </authorList>
    </citation>
    <scope>NUCLEOTIDE SEQUENCE</scope>
    <source>
        <strain evidence="1">DSA</strain>
    </source>
</reference>
<reference evidence="1" key="1">
    <citation type="journal article" date="2023" name="J. Hazard. Mater.">
        <title>Anaerobic biodegradation of pyrene and benzo[a]pyrene by a new sulfate-reducing Desulforamulus aquiferis strain DSA.</title>
        <authorList>
            <person name="Zhang Z."/>
            <person name="Sun J."/>
            <person name="Gong X."/>
            <person name="Wang C."/>
            <person name="Wang H."/>
        </authorList>
    </citation>
    <scope>NUCLEOTIDE SEQUENCE</scope>
    <source>
        <strain evidence="1">DSA</strain>
    </source>
</reference>
<name>A0AAW7Z7B0_9FIRM</name>
<sequence>MGKEKGILKEYNDSPGTYNRGEVMVVFVTTSDKWAIEQLVFSQDIGQVKSRNNPGLFI</sequence>
<dbReference type="AlphaFoldDB" id="A0AAW7Z7B0"/>
<accession>A0AAW7Z7B0</accession>
<comment type="caution">
    <text evidence="1">The sequence shown here is derived from an EMBL/GenBank/DDBJ whole genome shotgun (WGS) entry which is preliminary data.</text>
</comment>
<keyword evidence="2" id="KW-1185">Reference proteome</keyword>
<organism evidence="1 2">
    <name type="scientific">Desulforamulus aquiferis</name>
    <dbReference type="NCBI Taxonomy" id="1397668"/>
    <lineage>
        <taxon>Bacteria</taxon>
        <taxon>Bacillati</taxon>
        <taxon>Bacillota</taxon>
        <taxon>Clostridia</taxon>
        <taxon>Eubacteriales</taxon>
        <taxon>Peptococcaceae</taxon>
        <taxon>Desulforamulus</taxon>
    </lineage>
</organism>
<dbReference type="Proteomes" id="UP001172911">
    <property type="component" value="Unassembled WGS sequence"/>
</dbReference>
<evidence type="ECO:0000313" key="1">
    <source>
        <dbReference type="EMBL" id="MDO7785843.1"/>
    </source>
</evidence>
<evidence type="ECO:0000313" key="2">
    <source>
        <dbReference type="Proteomes" id="UP001172911"/>
    </source>
</evidence>
<dbReference type="EMBL" id="JARPTC010000002">
    <property type="protein sequence ID" value="MDO7785843.1"/>
    <property type="molecule type" value="Genomic_DNA"/>
</dbReference>